<keyword evidence="4" id="KW-1185">Reference proteome</keyword>
<dbReference type="SUPFAM" id="SSF143011">
    <property type="entry name" value="RelE-like"/>
    <property type="match status" value="1"/>
</dbReference>
<name>A0A895YEQ3_9ACTN</name>
<dbReference type="AlphaFoldDB" id="A0A895YEQ3"/>
<proteinExistence type="inferred from homology"/>
<evidence type="ECO:0000256" key="1">
    <source>
        <dbReference type="ARBA" id="ARBA00006226"/>
    </source>
</evidence>
<keyword evidence="2" id="KW-1277">Toxin-antitoxin system</keyword>
<evidence type="ECO:0000256" key="2">
    <source>
        <dbReference type="ARBA" id="ARBA00022649"/>
    </source>
</evidence>
<dbReference type="Pfam" id="PF05016">
    <property type="entry name" value="ParE_toxin"/>
    <property type="match status" value="1"/>
</dbReference>
<dbReference type="RefSeq" id="WP_239678494.1">
    <property type="nucleotide sequence ID" value="NZ_CP070499.1"/>
</dbReference>
<evidence type="ECO:0000313" key="3">
    <source>
        <dbReference type="EMBL" id="QSB16287.1"/>
    </source>
</evidence>
<organism evidence="3 4">
    <name type="scientific">Natronosporangium hydrolyticum</name>
    <dbReference type="NCBI Taxonomy" id="2811111"/>
    <lineage>
        <taxon>Bacteria</taxon>
        <taxon>Bacillati</taxon>
        <taxon>Actinomycetota</taxon>
        <taxon>Actinomycetes</taxon>
        <taxon>Micromonosporales</taxon>
        <taxon>Micromonosporaceae</taxon>
        <taxon>Natronosporangium</taxon>
    </lineage>
</organism>
<dbReference type="PANTHER" id="PTHR35601:SF1">
    <property type="entry name" value="TOXIN RELE"/>
    <property type="match status" value="1"/>
</dbReference>
<dbReference type="EMBL" id="CP070499">
    <property type="protein sequence ID" value="QSB16287.1"/>
    <property type="molecule type" value="Genomic_DNA"/>
</dbReference>
<sequence>MSDLYDVRLSPGAARALEVGPPRGLPVAAAFAVYEFLDGPLRQDPWRVSKPLGDELEGFRGARRGEYRVILSVDEELRVIDVVRIDHRANVYR</sequence>
<dbReference type="InterPro" id="IPR035093">
    <property type="entry name" value="RelE/ParE_toxin_dom_sf"/>
</dbReference>
<dbReference type="KEGG" id="nhy:JQS43_08345"/>
<dbReference type="Gene3D" id="3.30.2310.20">
    <property type="entry name" value="RelE-like"/>
    <property type="match status" value="1"/>
</dbReference>
<accession>A0A895YEQ3</accession>
<evidence type="ECO:0000313" key="4">
    <source>
        <dbReference type="Proteomes" id="UP000662857"/>
    </source>
</evidence>
<dbReference type="InterPro" id="IPR007712">
    <property type="entry name" value="RelE/ParE_toxin"/>
</dbReference>
<dbReference type="Proteomes" id="UP000662857">
    <property type="component" value="Chromosome"/>
</dbReference>
<comment type="similarity">
    <text evidence="1">Belongs to the RelE toxin family.</text>
</comment>
<reference evidence="3" key="1">
    <citation type="submission" date="2021-02" db="EMBL/GenBank/DDBJ databases">
        <title>Natrosporangium hydrolyticum gen. nov., sp. nov, a haloalkaliphilic actinobacterium from a soda solonchak soil.</title>
        <authorList>
            <person name="Sorokin D.Y."/>
            <person name="Khijniak T.V."/>
            <person name="Zakharycheva A.P."/>
            <person name="Boueva O.V."/>
            <person name="Ariskina E.V."/>
            <person name="Hahnke R.L."/>
            <person name="Bunk B."/>
            <person name="Sproer C."/>
            <person name="Schumann P."/>
            <person name="Evtushenko L.I."/>
            <person name="Kublanov I.V."/>
        </authorList>
    </citation>
    <scope>NUCLEOTIDE SEQUENCE</scope>
    <source>
        <strain evidence="3">DSM 106523</strain>
    </source>
</reference>
<dbReference type="PANTHER" id="PTHR35601">
    <property type="entry name" value="TOXIN RELE"/>
    <property type="match status" value="1"/>
</dbReference>
<protein>
    <submittedName>
        <fullName evidence="3">Type II toxin-antitoxin system RelE/ParE family toxin</fullName>
    </submittedName>
</protein>
<gene>
    <name evidence="3" type="ORF">JQS43_08345</name>
</gene>